<evidence type="ECO:0000256" key="5">
    <source>
        <dbReference type="ARBA" id="ARBA00022989"/>
    </source>
</evidence>
<evidence type="ECO:0000256" key="2">
    <source>
        <dbReference type="ARBA" id="ARBA00004936"/>
    </source>
</evidence>
<feature type="domain" description="Sulfatase N-terminal" evidence="8">
    <location>
        <begin position="421"/>
        <end position="696"/>
    </location>
</feature>
<dbReference type="InterPro" id="IPR017850">
    <property type="entry name" value="Alkaline_phosphatase_core_sf"/>
</dbReference>
<comment type="pathway">
    <text evidence="2">Cell wall biogenesis; lipoteichoic acid biosynthesis.</text>
</comment>
<dbReference type="PANTHER" id="PTHR47371">
    <property type="entry name" value="LIPOTEICHOIC ACID SYNTHASE"/>
    <property type="match status" value="1"/>
</dbReference>
<dbReference type="CDD" id="cd16015">
    <property type="entry name" value="LTA_synthase"/>
    <property type="match status" value="1"/>
</dbReference>
<evidence type="ECO:0000256" key="3">
    <source>
        <dbReference type="ARBA" id="ARBA00022475"/>
    </source>
</evidence>
<feature type="transmembrane region" description="Helical" evidence="7">
    <location>
        <begin position="305"/>
        <end position="323"/>
    </location>
</feature>
<reference evidence="9 10" key="1">
    <citation type="submission" date="2016-10" db="EMBL/GenBank/DDBJ databases">
        <authorList>
            <person name="Varghese N."/>
            <person name="Submissions S."/>
        </authorList>
    </citation>
    <scope>NUCLEOTIDE SEQUENCE [LARGE SCALE GENOMIC DNA]</scope>
    <source>
        <strain evidence="9 10">DSM 20586</strain>
    </source>
</reference>
<evidence type="ECO:0000259" key="8">
    <source>
        <dbReference type="Pfam" id="PF00884"/>
    </source>
</evidence>
<sequence>MTDLTMLSSQWSILPCVLSLVLLLLAGLICWQRKGIHKPLYLGTFAWLVPIIGTYVAMAVMFVLHLVSAPEETVKLSCLILFLAGLIVVFRAPLREFARIGIQKLALSPSRLKQRLASFLVGLRTAVLIICIAALSCLSLEYAQNPKIFETVQLPFVFASIALTVLFLTTLYFIAQRHGALMPLLSFVFFGFGLGCYFLLRFKSTVIIPSDFLALETAASVANGFVYYITEEAFWAAVYMVGAFALSSLLYPLPLSAAAQAPQDANHKDTADVEKPLLPKHMASEQVQAKHFHIPQLGTVWKNTLIGATLLVSCIAITTIPVYRDLGVKTIYWSTWITYESQGSLLTFISECQDLQIKKPAGYTSEDAKNLIDSYAQKYDASRGSSEKHMAAVAQFNEKKPTVIAVMNEAYSNLAIFDGMHSGYTGENFVTNGISDALQSGNLLVSTYGGGTSNTEFEFLTGESCYFIGEGNGYSLYDFSKVDSLPHIFNALGYTSTAIHAYNPNNWNRKNAYRTLGFKSFISGDSFVDVDTWRGWPSDKATYQKVLELLTTNPNPQFILNVTLANHSGYSQHLVDDSYRPGYTPDFGDDTLTDELNEYLGSMKRTDEDLQWFVGQLKQLNRPIVLVFFGDHQPSFTKEYNDAWFTDETRAAHIARQYQTHYIMWANYDVAGNEQNNDKRFTAASSLASHLLDAIGAPLTDFQKAQIALGEELPGIGHYTTLSADGNWYFPDDKNAPSYTLQTELQKMSYHNFAERV</sequence>
<feature type="transmembrane region" description="Helical" evidence="7">
    <location>
        <begin position="156"/>
        <end position="174"/>
    </location>
</feature>
<feature type="transmembrane region" description="Helical" evidence="7">
    <location>
        <begin position="233"/>
        <end position="253"/>
    </location>
</feature>
<evidence type="ECO:0000313" key="9">
    <source>
        <dbReference type="EMBL" id="SEC27634.1"/>
    </source>
</evidence>
<comment type="subcellular location">
    <subcellularLocation>
        <location evidence="1">Cell membrane</location>
        <topology evidence="1">Multi-pass membrane protein</topology>
    </subcellularLocation>
</comment>
<feature type="transmembrane region" description="Helical" evidence="7">
    <location>
        <begin position="115"/>
        <end position="136"/>
    </location>
</feature>
<dbReference type="InterPro" id="IPR050448">
    <property type="entry name" value="OpgB/LTA_synthase_biosynth"/>
</dbReference>
<comment type="caution">
    <text evidence="9">The sequence shown here is derived from an EMBL/GenBank/DDBJ whole genome shotgun (WGS) entry which is preliminary data.</text>
</comment>
<accession>A0AB38A8G5</accession>
<dbReference type="AlphaFoldDB" id="A0AB38A8G5"/>
<dbReference type="EMBL" id="FNSH01000002">
    <property type="protein sequence ID" value="SEC27634.1"/>
    <property type="molecule type" value="Genomic_DNA"/>
</dbReference>
<organism evidence="9 10">
    <name type="scientific">Atopobium minutum</name>
    <dbReference type="NCBI Taxonomy" id="1381"/>
    <lineage>
        <taxon>Bacteria</taxon>
        <taxon>Bacillati</taxon>
        <taxon>Actinomycetota</taxon>
        <taxon>Coriobacteriia</taxon>
        <taxon>Coriobacteriales</taxon>
        <taxon>Atopobiaceae</taxon>
        <taxon>Atopobium</taxon>
    </lineage>
</organism>
<proteinExistence type="predicted"/>
<evidence type="ECO:0000256" key="7">
    <source>
        <dbReference type="SAM" id="Phobius"/>
    </source>
</evidence>
<protein>
    <submittedName>
        <fullName evidence="9">Sulfatase</fullName>
    </submittedName>
</protein>
<dbReference type="Gene3D" id="3.40.720.10">
    <property type="entry name" value="Alkaline Phosphatase, subunit A"/>
    <property type="match status" value="1"/>
</dbReference>
<keyword evidence="3" id="KW-1003">Cell membrane</keyword>
<feature type="transmembrane region" description="Helical" evidence="7">
    <location>
        <begin position="12"/>
        <end position="31"/>
    </location>
</feature>
<feature type="transmembrane region" description="Helical" evidence="7">
    <location>
        <begin position="181"/>
        <end position="200"/>
    </location>
</feature>
<feature type="transmembrane region" description="Helical" evidence="7">
    <location>
        <begin position="40"/>
        <end position="67"/>
    </location>
</feature>
<dbReference type="PANTHER" id="PTHR47371:SF3">
    <property type="entry name" value="PHOSPHOGLYCEROL TRANSFERASE I"/>
    <property type="match status" value="1"/>
</dbReference>
<evidence type="ECO:0000256" key="4">
    <source>
        <dbReference type="ARBA" id="ARBA00022692"/>
    </source>
</evidence>
<evidence type="ECO:0000256" key="6">
    <source>
        <dbReference type="ARBA" id="ARBA00023136"/>
    </source>
</evidence>
<dbReference type="GO" id="GO:0005886">
    <property type="term" value="C:plasma membrane"/>
    <property type="evidence" value="ECO:0007669"/>
    <property type="project" value="UniProtKB-SubCell"/>
</dbReference>
<keyword evidence="4 7" id="KW-0812">Transmembrane</keyword>
<dbReference type="Pfam" id="PF00884">
    <property type="entry name" value="Sulfatase"/>
    <property type="match status" value="1"/>
</dbReference>
<dbReference type="RefSeq" id="WP_057001861.1">
    <property type="nucleotide sequence ID" value="NZ_FNSH01000002.1"/>
</dbReference>
<feature type="transmembrane region" description="Helical" evidence="7">
    <location>
        <begin position="73"/>
        <end position="94"/>
    </location>
</feature>
<name>A0AB38A8G5_9ACTN</name>
<dbReference type="SUPFAM" id="SSF53649">
    <property type="entry name" value="Alkaline phosphatase-like"/>
    <property type="match status" value="1"/>
</dbReference>
<evidence type="ECO:0000313" key="10">
    <source>
        <dbReference type="Proteomes" id="UP000183687"/>
    </source>
</evidence>
<dbReference type="InterPro" id="IPR000917">
    <property type="entry name" value="Sulfatase_N"/>
</dbReference>
<keyword evidence="5 7" id="KW-1133">Transmembrane helix</keyword>
<evidence type="ECO:0000256" key="1">
    <source>
        <dbReference type="ARBA" id="ARBA00004651"/>
    </source>
</evidence>
<gene>
    <name evidence="9" type="ORF">SAMN04489746_1582</name>
</gene>
<dbReference type="Proteomes" id="UP000183687">
    <property type="component" value="Unassembled WGS sequence"/>
</dbReference>
<keyword evidence="6 7" id="KW-0472">Membrane</keyword>